<accession>A0A1E3VDF0</accession>
<evidence type="ECO:0000313" key="2">
    <source>
        <dbReference type="Proteomes" id="UP000094342"/>
    </source>
</evidence>
<evidence type="ECO:0000313" key="1">
    <source>
        <dbReference type="EMBL" id="ODR91609.1"/>
    </source>
</evidence>
<name>A0A1E3VDF0_9HYPH</name>
<dbReference type="Proteomes" id="UP000094342">
    <property type="component" value="Unassembled WGS sequence"/>
</dbReference>
<dbReference type="RefSeq" id="WP_069458086.1">
    <property type="nucleotide sequence ID" value="NZ_CP034909.1"/>
</dbReference>
<sequence>MTTKHVLELAVCTVPDKEIAIAARGKAMQVVSRYPGFVSWRAVTACETADMLADLVEWETLEAAREAGKRVMTDPDFAPYMAAIGSVQLMQHFLTERQI</sequence>
<reference evidence="2" key="1">
    <citation type="submission" date="2016-05" db="EMBL/GenBank/DDBJ databases">
        <authorList>
            <person name="Li Y."/>
        </authorList>
    </citation>
    <scope>NUCLEOTIDE SEQUENCE [LARGE SCALE GENOMIC DNA]</scope>
    <source>
        <strain evidence="2">YIC4027</strain>
    </source>
</reference>
<dbReference type="AlphaFoldDB" id="A0A1E3VDF0"/>
<dbReference type="OrthoDB" id="8379403at2"/>
<protein>
    <submittedName>
        <fullName evidence="1">Uncharacterized protein</fullName>
    </submittedName>
</protein>
<proteinExistence type="predicted"/>
<dbReference type="SUPFAM" id="SSF54909">
    <property type="entry name" value="Dimeric alpha+beta barrel"/>
    <property type="match status" value="1"/>
</dbReference>
<dbReference type="InterPro" id="IPR011008">
    <property type="entry name" value="Dimeric_a/b-barrel"/>
</dbReference>
<dbReference type="EMBL" id="LYBW01000055">
    <property type="protein sequence ID" value="ODR91609.1"/>
    <property type="molecule type" value="Genomic_DNA"/>
</dbReference>
<comment type="caution">
    <text evidence="1">The sequence shown here is derived from an EMBL/GenBank/DDBJ whole genome shotgun (WGS) entry which is preliminary data.</text>
</comment>
<dbReference type="STRING" id="1752398.A8M32_09180"/>
<organism evidence="1 2">
    <name type="scientific">Sinorhizobium alkalisoli</name>
    <dbReference type="NCBI Taxonomy" id="1752398"/>
    <lineage>
        <taxon>Bacteria</taxon>
        <taxon>Pseudomonadati</taxon>
        <taxon>Pseudomonadota</taxon>
        <taxon>Alphaproteobacteria</taxon>
        <taxon>Hyphomicrobiales</taxon>
        <taxon>Rhizobiaceae</taxon>
        <taxon>Sinorhizobium/Ensifer group</taxon>
        <taxon>Sinorhizobium</taxon>
    </lineage>
</organism>
<keyword evidence="2" id="KW-1185">Reference proteome</keyword>
<gene>
    <name evidence="1" type="ORF">A8M32_09180</name>
</gene>